<dbReference type="eggNOG" id="COG0121">
    <property type="taxonomic scope" value="Bacteria"/>
</dbReference>
<dbReference type="GO" id="GO:0016740">
    <property type="term" value="F:transferase activity"/>
    <property type="evidence" value="ECO:0007669"/>
    <property type="project" value="UniProtKB-KW"/>
</dbReference>
<dbReference type="InterPro" id="IPR017932">
    <property type="entry name" value="GATase_2_dom"/>
</dbReference>
<dbReference type="Pfam" id="PF13230">
    <property type="entry name" value="GATase_4"/>
    <property type="match status" value="1"/>
</dbReference>
<sequence length="289" mass="31503">MCRLFGLSAAPHRVRASFWLLDAPDSLAQQSHREPDGTGLGTFAEDGTPVVEKQPLAAYEDTEFAQEAKHRYSATFVAHIRFATTGELLPQNTHPFAQDGRVFAHNGVVEDLPKLEAELGSDLALVHGDTDSERVFALVTGHIGRNGGDVTAGITSAARWLADNVPIYALNILLTTPGELWALRYPDTHDLLFLERRAGGPSGGRHLQHASTPGRIRARSEHLADNPAVVVASEQMDEDPGWTPLQSGELLHVDRDLAVTRQVIVDRPPRYPIRLADLNARAAAAQTEK</sequence>
<dbReference type="PANTHER" id="PTHR42824:SF1">
    <property type="entry name" value="GLUTAMINE AMIDOTRANSFERASE YAFJ-RELATED"/>
    <property type="match status" value="1"/>
</dbReference>
<dbReference type="PANTHER" id="PTHR42824">
    <property type="entry name" value="GLUTAMINE AMIDOTRANSFERASE"/>
    <property type="match status" value="1"/>
</dbReference>
<dbReference type="SUPFAM" id="SSF56235">
    <property type="entry name" value="N-terminal nucleophile aminohydrolases (Ntn hydrolases)"/>
    <property type="match status" value="1"/>
</dbReference>
<dbReference type="EMBL" id="CP008947">
    <property type="protein sequence ID" value="AII05217.1"/>
    <property type="molecule type" value="Genomic_DNA"/>
</dbReference>
<name>A0A076EIX4_RHOOP</name>
<dbReference type="CDD" id="cd01908">
    <property type="entry name" value="YafJ"/>
    <property type="match status" value="1"/>
</dbReference>
<dbReference type="AlphaFoldDB" id="A0A076EIX4"/>
<evidence type="ECO:0000259" key="2">
    <source>
        <dbReference type="PROSITE" id="PS51278"/>
    </source>
</evidence>
<keyword evidence="3" id="KW-0808">Transferase</keyword>
<proteinExistence type="predicted"/>
<dbReference type="RefSeq" id="WP_112299081.1">
    <property type="nucleotide sequence ID" value="NZ_CP008947.1"/>
</dbReference>
<evidence type="ECO:0000256" key="1">
    <source>
        <dbReference type="ARBA" id="ARBA00022962"/>
    </source>
</evidence>
<dbReference type="PROSITE" id="PS51278">
    <property type="entry name" value="GATASE_TYPE_2"/>
    <property type="match status" value="1"/>
</dbReference>
<dbReference type="Proteomes" id="UP000028488">
    <property type="component" value="Chromosome"/>
</dbReference>
<evidence type="ECO:0000313" key="4">
    <source>
        <dbReference type="Proteomes" id="UP000028488"/>
    </source>
</evidence>
<dbReference type="InterPro" id="IPR029055">
    <property type="entry name" value="Ntn_hydrolases_N"/>
</dbReference>
<organism evidence="3 4">
    <name type="scientific">Rhodococcus opacus</name>
    <name type="common">Nocardia opaca</name>
    <dbReference type="NCBI Taxonomy" id="37919"/>
    <lineage>
        <taxon>Bacteria</taxon>
        <taxon>Bacillati</taxon>
        <taxon>Actinomycetota</taxon>
        <taxon>Actinomycetes</taxon>
        <taxon>Mycobacteriales</taxon>
        <taxon>Nocardiaceae</taxon>
        <taxon>Rhodococcus</taxon>
    </lineage>
</organism>
<protein>
    <submittedName>
        <fullName evidence="3">Glutamine amidotransferase</fullName>
    </submittedName>
</protein>
<feature type="domain" description="Glutamine amidotransferase type-2" evidence="2">
    <location>
        <begin position="2"/>
        <end position="256"/>
    </location>
</feature>
<keyword evidence="1 3" id="KW-0315">Glutamine amidotransferase</keyword>
<reference evidence="3 4" key="1">
    <citation type="submission" date="2014-07" db="EMBL/GenBank/DDBJ databases">
        <title>Genome Sequence of Rhodococcus opacus Strain R7, a Biodegrader of Mono- and Polycyclic Aromatic Hydrocarbons.</title>
        <authorList>
            <person name="Di Gennaro P."/>
            <person name="Zampolli J."/>
            <person name="Presti I."/>
            <person name="Cappelletti M."/>
            <person name="D'Ursi P."/>
            <person name="Orro A."/>
            <person name="Mezzelani A."/>
            <person name="Milanesi L."/>
        </authorList>
    </citation>
    <scope>NUCLEOTIDE SEQUENCE [LARGE SCALE GENOMIC DNA]</scope>
    <source>
        <strain evidence="3 4">R7</strain>
    </source>
</reference>
<dbReference type="InterPro" id="IPR026869">
    <property type="entry name" value="EgtC-like"/>
</dbReference>
<accession>A0A076EIX4</accession>
<evidence type="ECO:0000313" key="3">
    <source>
        <dbReference type="EMBL" id="AII05217.1"/>
    </source>
</evidence>
<gene>
    <name evidence="3" type="ORF">EP51_11575</name>
</gene>
<dbReference type="Gene3D" id="3.60.20.10">
    <property type="entry name" value="Glutamine Phosphoribosylpyrophosphate, subunit 1, domain 1"/>
    <property type="match status" value="1"/>
</dbReference>